<dbReference type="SUPFAM" id="SSF52540">
    <property type="entry name" value="P-loop containing nucleoside triphosphate hydrolases"/>
    <property type="match status" value="1"/>
</dbReference>
<keyword evidence="5" id="KW-0547">Nucleotide-binding</keyword>
<evidence type="ECO:0000259" key="12">
    <source>
        <dbReference type="PROSITE" id="PS50929"/>
    </source>
</evidence>
<evidence type="ECO:0000313" key="15">
    <source>
        <dbReference type="Proteomes" id="UP000184112"/>
    </source>
</evidence>
<dbReference type="InterPro" id="IPR036640">
    <property type="entry name" value="ABC1_TM_sf"/>
</dbReference>
<reference evidence="14 15" key="1">
    <citation type="submission" date="2016-11" db="EMBL/GenBank/DDBJ databases">
        <authorList>
            <person name="Jaros S."/>
            <person name="Januszkiewicz K."/>
            <person name="Wedrychowicz H."/>
        </authorList>
    </citation>
    <scope>NUCLEOTIDE SEQUENCE [LARGE SCALE GENOMIC DNA]</scope>
    <source>
        <strain evidence="14 15">DSM 6792</strain>
    </source>
</reference>
<dbReference type="Gene3D" id="1.20.1560.10">
    <property type="entry name" value="ABC transporter type 1, transmembrane domain"/>
    <property type="match status" value="1"/>
</dbReference>
<dbReference type="GO" id="GO:0008233">
    <property type="term" value="F:peptidase activity"/>
    <property type="evidence" value="ECO:0007669"/>
    <property type="project" value="InterPro"/>
</dbReference>
<feature type="domain" description="ABC transmembrane type-1" evidence="12">
    <location>
        <begin position="178"/>
        <end position="458"/>
    </location>
</feature>
<dbReference type="PROSITE" id="PS00211">
    <property type="entry name" value="ABC_TRANSPORTER_1"/>
    <property type="match status" value="1"/>
</dbReference>
<dbReference type="PROSITE" id="PS50929">
    <property type="entry name" value="ABC_TM1F"/>
    <property type="match status" value="1"/>
</dbReference>
<feature type="domain" description="Peptidase C39" evidence="13">
    <location>
        <begin position="14"/>
        <end position="134"/>
    </location>
</feature>
<dbReference type="EMBL" id="FQWH01000009">
    <property type="protein sequence ID" value="SHH35176.1"/>
    <property type="molecule type" value="Genomic_DNA"/>
</dbReference>
<dbReference type="CDD" id="cd02418">
    <property type="entry name" value="Peptidase_C39B"/>
    <property type="match status" value="1"/>
</dbReference>
<dbReference type="GO" id="GO:0005524">
    <property type="term" value="F:ATP binding"/>
    <property type="evidence" value="ECO:0007669"/>
    <property type="project" value="UniProtKB-KW"/>
</dbReference>
<dbReference type="SUPFAM" id="SSF90123">
    <property type="entry name" value="ABC transporter transmembrane region"/>
    <property type="match status" value="1"/>
</dbReference>
<dbReference type="AlphaFoldDB" id="A0A1M5S9J7"/>
<keyword evidence="9 10" id="KW-0472">Membrane</keyword>
<dbReference type="Gene3D" id="3.90.70.10">
    <property type="entry name" value="Cysteine proteinases"/>
    <property type="match status" value="1"/>
</dbReference>
<comment type="subcellular location">
    <subcellularLocation>
        <location evidence="1">Cell membrane</location>
        <topology evidence="1">Multi-pass membrane protein</topology>
    </subcellularLocation>
</comment>
<dbReference type="CDD" id="cd18571">
    <property type="entry name" value="ABC_6TM_peptidase_like"/>
    <property type="match status" value="1"/>
</dbReference>
<dbReference type="InterPro" id="IPR017871">
    <property type="entry name" value="ABC_transporter-like_CS"/>
</dbReference>
<evidence type="ECO:0000259" key="13">
    <source>
        <dbReference type="PROSITE" id="PS50990"/>
    </source>
</evidence>
<dbReference type="InterPro" id="IPR011527">
    <property type="entry name" value="ABC1_TM_dom"/>
</dbReference>
<dbReference type="GO" id="GO:0015421">
    <property type="term" value="F:ABC-type oligopeptide transporter activity"/>
    <property type="evidence" value="ECO:0007669"/>
    <property type="project" value="TreeGrafter"/>
</dbReference>
<dbReference type="InterPro" id="IPR005074">
    <property type="entry name" value="Peptidase_C39"/>
</dbReference>
<evidence type="ECO:0000256" key="9">
    <source>
        <dbReference type="ARBA" id="ARBA00023136"/>
    </source>
</evidence>
<feature type="domain" description="ABC transporter" evidence="11">
    <location>
        <begin position="491"/>
        <end position="732"/>
    </location>
</feature>
<dbReference type="PROSITE" id="PS50990">
    <property type="entry name" value="PEPTIDASE_C39"/>
    <property type="match status" value="1"/>
</dbReference>
<dbReference type="InterPro" id="IPR039421">
    <property type="entry name" value="Type_1_exporter"/>
</dbReference>
<evidence type="ECO:0000256" key="8">
    <source>
        <dbReference type="ARBA" id="ARBA00022989"/>
    </source>
</evidence>
<feature type="transmembrane region" description="Helical" evidence="10">
    <location>
        <begin position="176"/>
        <end position="198"/>
    </location>
</feature>
<dbReference type="FunFam" id="3.40.50.300:FF:000299">
    <property type="entry name" value="ABC transporter ATP-binding protein/permease"/>
    <property type="match status" value="1"/>
</dbReference>
<keyword evidence="3" id="KW-1003">Cell membrane</keyword>
<dbReference type="InterPro" id="IPR003439">
    <property type="entry name" value="ABC_transporter-like_ATP-bd"/>
</dbReference>
<dbReference type="Proteomes" id="UP000184112">
    <property type="component" value="Unassembled WGS sequence"/>
</dbReference>
<dbReference type="PROSITE" id="PS50893">
    <property type="entry name" value="ABC_TRANSPORTER_2"/>
    <property type="match status" value="1"/>
</dbReference>
<evidence type="ECO:0000256" key="7">
    <source>
        <dbReference type="ARBA" id="ARBA00022840"/>
    </source>
</evidence>
<feature type="transmembrane region" description="Helical" evidence="10">
    <location>
        <begin position="210"/>
        <end position="231"/>
    </location>
</feature>
<protein>
    <submittedName>
        <fullName evidence="14">Bacteriocin-processing peptidase. Cysteine peptidase. MEROPS family C39</fullName>
    </submittedName>
</protein>
<dbReference type="GO" id="GO:0016887">
    <property type="term" value="F:ATP hydrolysis activity"/>
    <property type="evidence" value="ECO:0007669"/>
    <property type="project" value="InterPro"/>
</dbReference>
<keyword evidence="2" id="KW-0813">Transport</keyword>
<evidence type="ECO:0000256" key="10">
    <source>
        <dbReference type="SAM" id="Phobius"/>
    </source>
</evidence>
<sequence>MFLIKERKFPFYQQYDRTDCGPTCLRILAKFYGKIYSSDYLRDICGITTEGVSVLGITDAAEILGFKTLVATVNFDTLEKQAPLPCIVHWRQRHFVIVYKIKNNKVYVSDPDHGLLIYDKEKFIEGWQNTRYLNNSDEGLIILLETTPAFYEGKEDVKKKEGFKSLIPYIKPYRKYIIQLFIGLFIGSIIQIIFPFLTQAIIDKGVNYKNINFVVLVLIAQLTLFLSQSVISIIRSWLLLYIGARINLTIASEFIIKLMKLPVSFFDSKITGDILQRVQDSERLERFLTTSPNTFFSILNMIIFMIILLGYNVTIFLVFLTGAILYVAWINFFMRKRAELDYRRFDESAGNSSSLIQIVNGIREIKINGSEKKRRWGWEEMRIKLYKISIESLKLSQIQSIGANSINEVKNIFISFVAAYSVIKGDMTLGMMVAVQYIIGQLNAPLMTLFQFFIDAQDAKISLQRMNEINDIKDEYSDSEFHNEVPMNHDIYLKNIYFQYGGKKSKMILENINLHIPQGKTTAIVGESGSGKTTLLKVLLKLYPPTEGDITVGKINLKNIDTKKWRSSCGVVMQDGYIFTDTIARNITESNAEGMINKNDLLNSVKMANLDEMIESLPSGYNTRIGPSGTSGVNLSGGQMQRMLIARAVYKNPNFLFFDEATSALDANNEKIIMNNLNTFFEGKTALVIAHRLSTVKNADNIIVMEKGRIIEEGNHQELVEKQGAYFRLVKNQLELSN</sequence>
<evidence type="ECO:0000256" key="2">
    <source>
        <dbReference type="ARBA" id="ARBA00022448"/>
    </source>
</evidence>
<evidence type="ECO:0000256" key="1">
    <source>
        <dbReference type="ARBA" id="ARBA00004651"/>
    </source>
</evidence>
<evidence type="ECO:0000256" key="6">
    <source>
        <dbReference type="ARBA" id="ARBA00022801"/>
    </source>
</evidence>
<evidence type="ECO:0000313" key="14">
    <source>
        <dbReference type="EMBL" id="SHH35176.1"/>
    </source>
</evidence>
<dbReference type="Gene3D" id="3.40.50.300">
    <property type="entry name" value="P-loop containing nucleotide triphosphate hydrolases"/>
    <property type="match status" value="1"/>
</dbReference>
<evidence type="ECO:0000256" key="5">
    <source>
        <dbReference type="ARBA" id="ARBA00022741"/>
    </source>
</evidence>
<feature type="transmembrane region" description="Helical" evidence="10">
    <location>
        <begin position="315"/>
        <end position="334"/>
    </location>
</feature>
<keyword evidence="7" id="KW-0067">ATP-binding</keyword>
<keyword evidence="4 10" id="KW-0812">Transmembrane</keyword>
<dbReference type="Pfam" id="PF03412">
    <property type="entry name" value="Peptidase_C39"/>
    <property type="match status" value="1"/>
</dbReference>
<gene>
    <name evidence="14" type="ORF">SAMN05444388_109172</name>
</gene>
<dbReference type="SMART" id="SM00382">
    <property type="entry name" value="AAA"/>
    <property type="match status" value="1"/>
</dbReference>
<dbReference type="GO" id="GO:0006508">
    <property type="term" value="P:proteolysis"/>
    <property type="evidence" value="ECO:0007669"/>
    <property type="project" value="InterPro"/>
</dbReference>
<dbReference type="PANTHER" id="PTHR43394:SF1">
    <property type="entry name" value="ATP-BINDING CASSETTE SUB-FAMILY B MEMBER 10, MITOCHONDRIAL"/>
    <property type="match status" value="1"/>
</dbReference>
<organism evidence="14 15">
    <name type="scientific">Flavobacterium johnsoniae</name>
    <name type="common">Cytophaga johnsonae</name>
    <dbReference type="NCBI Taxonomy" id="986"/>
    <lineage>
        <taxon>Bacteria</taxon>
        <taxon>Pseudomonadati</taxon>
        <taxon>Bacteroidota</taxon>
        <taxon>Flavobacteriia</taxon>
        <taxon>Flavobacteriales</taxon>
        <taxon>Flavobacteriaceae</taxon>
        <taxon>Flavobacterium</taxon>
    </lineage>
</organism>
<evidence type="ECO:0000259" key="11">
    <source>
        <dbReference type="PROSITE" id="PS50893"/>
    </source>
</evidence>
<name>A0A1M5S9J7_FLAJO</name>
<dbReference type="InterPro" id="IPR027417">
    <property type="entry name" value="P-loop_NTPase"/>
</dbReference>
<keyword evidence="6" id="KW-0378">Hydrolase</keyword>
<dbReference type="GO" id="GO:0005886">
    <property type="term" value="C:plasma membrane"/>
    <property type="evidence" value="ECO:0007669"/>
    <property type="project" value="UniProtKB-SubCell"/>
</dbReference>
<dbReference type="PANTHER" id="PTHR43394">
    <property type="entry name" value="ATP-DEPENDENT PERMEASE MDL1, MITOCHONDRIAL"/>
    <property type="match status" value="1"/>
</dbReference>
<dbReference type="Pfam" id="PF00664">
    <property type="entry name" value="ABC_membrane"/>
    <property type="match status" value="1"/>
</dbReference>
<evidence type="ECO:0000256" key="3">
    <source>
        <dbReference type="ARBA" id="ARBA00022475"/>
    </source>
</evidence>
<dbReference type="InterPro" id="IPR003593">
    <property type="entry name" value="AAA+_ATPase"/>
</dbReference>
<keyword evidence="8 10" id="KW-1133">Transmembrane helix</keyword>
<evidence type="ECO:0000256" key="4">
    <source>
        <dbReference type="ARBA" id="ARBA00022692"/>
    </source>
</evidence>
<dbReference type="Pfam" id="PF00005">
    <property type="entry name" value="ABC_tran"/>
    <property type="match status" value="1"/>
</dbReference>
<feature type="transmembrane region" description="Helical" evidence="10">
    <location>
        <begin position="287"/>
        <end position="309"/>
    </location>
</feature>
<accession>A0A1M5S9J7</accession>
<proteinExistence type="predicted"/>
<dbReference type="RefSeq" id="WP_073410411.1">
    <property type="nucleotide sequence ID" value="NZ_FQWH01000009.1"/>
</dbReference>